<organism evidence="1 2">
    <name type="scientific">Proteus vulgaris</name>
    <dbReference type="NCBI Taxonomy" id="585"/>
    <lineage>
        <taxon>Bacteria</taxon>
        <taxon>Pseudomonadati</taxon>
        <taxon>Pseudomonadota</taxon>
        <taxon>Gammaproteobacteria</taxon>
        <taxon>Enterobacterales</taxon>
        <taxon>Morganellaceae</taxon>
        <taxon>Proteus</taxon>
    </lineage>
</organism>
<dbReference type="RefSeq" id="WP_164525873.1">
    <property type="nucleotide sequence ID" value="NZ_CP047344.1"/>
</dbReference>
<gene>
    <name evidence="1" type="ORF">GTH24_01725</name>
</gene>
<dbReference type="AlphaFoldDB" id="A0A6G6SFR3"/>
<evidence type="ECO:0000313" key="2">
    <source>
        <dbReference type="Proteomes" id="UP000503287"/>
    </source>
</evidence>
<proteinExistence type="predicted"/>
<dbReference type="EMBL" id="CP047344">
    <property type="protein sequence ID" value="QIF92681.1"/>
    <property type="molecule type" value="Genomic_DNA"/>
</dbReference>
<reference evidence="1 2" key="1">
    <citation type="submission" date="2020-01" db="EMBL/GenBank/DDBJ databases">
        <title>The genomic epidemiology of tigecycline resistance gene tet(X) variants in a swine farm in China.</title>
        <authorList>
            <person name="Peng K."/>
            <person name="Li R."/>
        </authorList>
    </citation>
    <scope>NUCLEOTIDE SEQUENCE [LARGE SCALE GENOMIC DNA]</scope>
    <source>
        <strain evidence="1 2">ZN3</strain>
    </source>
</reference>
<sequence length="58" mass="6592">MIAYHSLGKVQKDIDFHTITVLGIPLERGVIQIKISGFSYGTMYPGKEFNKTYEIKVD</sequence>
<accession>A0A6G6SFR3</accession>
<protein>
    <submittedName>
        <fullName evidence="1">Uncharacterized protein</fullName>
    </submittedName>
</protein>
<evidence type="ECO:0000313" key="1">
    <source>
        <dbReference type="EMBL" id="QIF92681.1"/>
    </source>
</evidence>
<dbReference type="Proteomes" id="UP000503287">
    <property type="component" value="Chromosome"/>
</dbReference>
<keyword evidence="2" id="KW-1185">Reference proteome</keyword>
<name>A0A6G6SFR3_PROVU</name>